<feature type="domain" description="DUF4142" evidence="3">
    <location>
        <begin position="106"/>
        <end position="247"/>
    </location>
</feature>
<keyword evidence="2" id="KW-0732">Signal</keyword>
<evidence type="ECO:0000256" key="1">
    <source>
        <dbReference type="SAM" id="MobiDB-lite"/>
    </source>
</evidence>
<protein>
    <recommendedName>
        <fullName evidence="3">DUF4142 domain-containing protein</fullName>
    </recommendedName>
</protein>
<feature type="compositionally biased region" description="Gly residues" evidence="1">
    <location>
        <begin position="66"/>
        <end position="97"/>
    </location>
</feature>
<feature type="compositionally biased region" description="Low complexity" evidence="1">
    <location>
        <begin position="256"/>
        <end position="274"/>
    </location>
</feature>
<dbReference type="Pfam" id="PF13628">
    <property type="entry name" value="DUF4142"/>
    <property type="match status" value="1"/>
</dbReference>
<feature type="region of interest" description="Disordered" evidence="1">
    <location>
        <begin position="244"/>
        <end position="274"/>
    </location>
</feature>
<name>A0A0K1Q8J8_9BACT</name>
<dbReference type="Gene3D" id="1.20.1260.10">
    <property type="match status" value="1"/>
</dbReference>
<sequence length="274" mass="28462">MRNLVKLTVVMTAFAALAACGGSNEPAKEPSMENPTPSMTAPAPTTTSTGEPITPPETANPPTSSMGGGMDGTMGGMQPGGMQQGTTGTSGMGGETGTMGAKEKMTDSDIAAVVNAANSGQMELAQLAAKNAQSGQVKSFASMMVTQQKDVANKAKTVEQTARIAPTDNDVSLQLKSDTETTLTTLKGQKGKDFDRTYMDSQVKIQREVLDTIDNKLMPAAQNGELKTHLTDVRKKVSDNLTKAQQIDDKLNSSSTGTAPAGGTKKGTTTKPNQ</sequence>
<dbReference type="PROSITE" id="PS51257">
    <property type="entry name" value="PROKAR_LIPOPROTEIN"/>
    <property type="match status" value="1"/>
</dbReference>
<evidence type="ECO:0000313" key="4">
    <source>
        <dbReference type="EMBL" id="AKV02073.1"/>
    </source>
</evidence>
<evidence type="ECO:0000256" key="2">
    <source>
        <dbReference type="SAM" id="SignalP"/>
    </source>
</evidence>
<dbReference type="PANTHER" id="PTHR38593">
    <property type="entry name" value="BLR2558 PROTEIN"/>
    <property type="match status" value="1"/>
</dbReference>
<dbReference type="STRING" id="1391654.AKJ09_08736"/>
<evidence type="ECO:0000313" key="5">
    <source>
        <dbReference type="Proteomes" id="UP000064967"/>
    </source>
</evidence>
<feature type="chain" id="PRO_5005466795" description="DUF4142 domain-containing protein" evidence="2">
    <location>
        <begin position="19"/>
        <end position="274"/>
    </location>
</feature>
<feature type="compositionally biased region" description="Low complexity" evidence="1">
    <location>
        <begin position="35"/>
        <end position="49"/>
    </location>
</feature>
<dbReference type="AlphaFoldDB" id="A0A0K1Q8J8"/>
<dbReference type="OrthoDB" id="5526146at2"/>
<proteinExistence type="predicted"/>
<feature type="signal peptide" evidence="2">
    <location>
        <begin position="1"/>
        <end position="18"/>
    </location>
</feature>
<reference evidence="4 5" key="1">
    <citation type="submission" date="2015-08" db="EMBL/GenBank/DDBJ databases">
        <authorList>
            <person name="Babu N.S."/>
            <person name="Beckwith C.J."/>
            <person name="Beseler K.G."/>
            <person name="Brison A."/>
            <person name="Carone J.V."/>
            <person name="Caskin T.P."/>
            <person name="Diamond M."/>
            <person name="Durham M.E."/>
            <person name="Foxe J.M."/>
            <person name="Go M."/>
            <person name="Henderson B.A."/>
            <person name="Jones I.B."/>
            <person name="McGettigan J.A."/>
            <person name="Micheletti S.J."/>
            <person name="Nasrallah M.E."/>
            <person name="Ortiz D."/>
            <person name="Piller C.R."/>
            <person name="Privatt S.R."/>
            <person name="Schneider S.L."/>
            <person name="Sharp S."/>
            <person name="Smith T.C."/>
            <person name="Stanton J.D."/>
            <person name="Ullery H.E."/>
            <person name="Wilson R.J."/>
            <person name="Serrano M.G."/>
            <person name="Buck G."/>
            <person name="Lee V."/>
            <person name="Wang Y."/>
            <person name="Carvalho R."/>
            <person name="Voegtly L."/>
            <person name="Shi R."/>
            <person name="Duckworth R."/>
            <person name="Johnson A."/>
            <person name="Loviza R."/>
            <person name="Walstead R."/>
            <person name="Shah Z."/>
            <person name="Kiflezghi M."/>
            <person name="Wade K."/>
            <person name="Ball S.L."/>
            <person name="Bradley K.W."/>
            <person name="Asai D.J."/>
            <person name="Bowman C.A."/>
            <person name="Russell D.A."/>
            <person name="Pope W.H."/>
            <person name="Jacobs-Sera D."/>
            <person name="Hendrix R.W."/>
            <person name="Hatfull G.F."/>
        </authorList>
    </citation>
    <scope>NUCLEOTIDE SEQUENCE [LARGE SCALE GENOMIC DNA]</scope>
    <source>
        <strain evidence="4 5">DSM 27648</strain>
    </source>
</reference>
<dbReference type="PANTHER" id="PTHR38593:SF1">
    <property type="entry name" value="BLR2558 PROTEIN"/>
    <property type="match status" value="1"/>
</dbReference>
<dbReference type="InterPro" id="IPR025419">
    <property type="entry name" value="DUF4142"/>
</dbReference>
<dbReference type="InterPro" id="IPR012347">
    <property type="entry name" value="Ferritin-like"/>
</dbReference>
<accession>A0A0K1Q8J8</accession>
<dbReference type="EMBL" id="CP012333">
    <property type="protein sequence ID" value="AKV02073.1"/>
    <property type="molecule type" value="Genomic_DNA"/>
</dbReference>
<dbReference type="KEGG" id="llu:AKJ09_08736"/>
<dbReference type="RefSeq" id="WP_146653045.1">
    <property type="nucleotide sequence ID" value="NZ_CP012333.1"/>
</dbReference>
<keyword evidence="5" id="KW-1185">Reference proteome</keyword>
<feature type="region of interest" description="Disordered" evidence="1">
    <location>
        <begin position="21"/>
        <end position="101"/>
    </location>
</feature>
<organism evidence="4 5">
    <name type="scientific">Labilithrix luteola</name>
    <dbReference type="NCBI Taxonomy" id="1391654"/>
    <lineage>
        <taxon>Bacteria</taxon>
        <taxon>Pseudomonadati</taxon>
        <taxon>Myxococcota</taxon>
        <taxon>Polyangia</taxon>
        <taxon>Polyangiales</taxon>
        <taxon>Labilitrichaceae</taxon>
        <taxon>Labilithrix</taxon>
    </lineage>
</organism>
<gene>
    <name evidence="4" type="ORF">AKJ09_08736</name>
</gene>
<evidence type="ECO:0000259" key="3">
    <source>
        <dbReference type="Pfam" id="PF13628"/>
    </source>
</evidence>
<dbReference type="Proteomes" id="UP000064967">
    <property type="component" value="Chromosome"/>
</dbReference>